<evidence type="ECO:0000313" key="2">
    <source>
        <dbReference type="EMBL" id="SDH18985.1"/>
    </source>
</evidence>
<feature type="signal peptide" evidence="1">
    <location>
        <begin position="1"/>
        <end position="31"/>
    </location>
</feature>
<dbReference type="InterPro" id="IPR029033">
    <property type="entry name" value="His_PPase_superfam"/>
</dbReference>
<keyword evidence="1" id="KW-0732">Signal</keyword>
<dbReference type="Proteomes" id="UP000198607">
    <property type="component" value="Unassembled WGS sequence"/>
</dbReference>
<gene>
    <name evidence="2" type="ORF">SAMN05660652_01353</name>
</gene>
<dbReference type="AlphaFoldDB" id="A0A1G8AD93"/>
<evidence type="ECO:0000313" key="3">
    <source>
        <dbReference type="Proteomes" id="UP000198607"/>
    </source>
</evidence>
<feature type="chain" id="PRO_5011449632" evidence="1">
    <location>
        <begin position="32"/>
        <end position="241"/>
    </location>
</feature>
<dbReference type="Gene3D" id="3.40.50.1240">
    <property type="entry name" value="Phosphoglycerate mutase-like"/>
    <property type="match status" value="1"/>
</dbReference>
<protein>
    <submittedName>
        <fullName evidence="2">Uncharacterized protein</fullName>
    </submittedName>
</protein>
<dbReference type="EMBL" id="FNCY01000004">
    <property type="protein sequence ID" value="SDH18985.1"/>
    <property type="molecule type" value="Genomic_DNA"/>
</dbReference>
<sequence>MRCRRPVAGQSGGRLWLVAPALLWLPASAFAAPEAPSHAVSTPPVAAARFDERPADAALIAELRGGGFVLFLVNAPTERGPNVASQAFDVNDCSTQRVVSPEGRRIATQLGEAMRLARIPIEDMRVGPLCQARETAALAFPGQVFAVDPKLLHTPYLTEADKLPIIANTRLLLSLPVLPGGNRMLIAQAPNLMDVIGYFPREATLVIFRPKGGKDGFDYIASIMPASWPALSRALSPASPR</sequence>
<keyword evidence="3" id="KW-1185">Reference proteome</keyword>
<reference evidence="2 3" key="1">
    <citation type="submission" date="2016-10" db="EMBL/GenBank/DDBJ databases">
        <authorList>
            <person name="de Groot N.N."/>
        </authorList>
    </citation>
    <scope>NUCLEOTIDE SEQUENCE [LARGE SCALE GENOMIC DNA]</scope>
    <source>
        <strain evidence="2 3">DSM 5885</strain>
    </source>
</reference>
<evidence type="ECO:0000256" key="1">
    <source>
        <dbReference type="SAM" id="SignalP"/>
    </source>
</evidence>
<accession>A0A1G8AD93</accession>
<organism evidence="2 3">
    <name type="scientific">Propionivibrio dicarboxylicus</name>
    <dbReference type="NCBI Taxonomy" id="83767"/>
    <lineage>
        <taxon>Bacteria</taxon>
        <taxon>Pseudomonadati</taxon>
        <taxon>Pseudomonadota</taxon>
        <taxon>Betaproteobacteria</taxon>
        <taxon>Rhodocyclales</taxon>
        <taxon>Rhodocyclaceae</taxon>
        <taxon>Propionivibrio</taxon>
    </lineage>
</organism>
<name>A0A1G8AD93_9RHOO</name>
<proteinExistence type="predicted"/>
<dbReference type="STRING" id="83767.SAMN05660652_01353"/>